<dbReference type="Proteomes" id="UP000053732">
    <property type="component" value="Unassembled WGS sequence"/>
</dbReference>
<sequence>MVITCPQAYHNGKMADRDILHPNQQGLRQARRDHRRGEIIGEAIGIMRSVYIVFGRYTSNYQPPPLHVLWRMELRMWVLMHEMISLQLQENNYPVSEEAVQEAGFSDD</sequence>
<gene>
    <name evidence="1" type="ORF">PCAMFM013_S004g000649</name>
</gene>
<evidence type="ECO:0000313" key="2">
    <source>
        <dbReference type="Proteomes" id="UP000053732"/>
    </source>
</evidence>
<evidence type="ECO:0000313" key="1">
    <source>
        <dbReference type="EMBL" id="CRL20708.1"/>
    </source>
</evidence>
<accession>A0A0G4P378</accession>
<keyword evidence="2" id="KW-1185">Reference proteome</keyword>
<proteinExistence type="predicted"/>
<protein>
    <submittedName>
        <fullName evidence="1">Str. FM013</fullName>
    </submittedName>
</protein>
<dbReference type="EMBL" id="HG793137">
    <property type="protein sequence ID" value="CRL20708.1"/>
    <property type="molecule type" value="Genomic_DNA"/>
</dbReference>
<name>A0A0G4P378_PENC3</name>
<reference evidence="1 2" key="1">
    <citation type="journal article" date="2014" name="Nat. Commun.">
        <title>Multiple recent horizontal transfers of a large genomic region in cheese making fungi.</title>
        <authorList>
            <person name="Cheeseman K."/>
            <person name="Ropars J."/>
            <person name="Renault P."/>
            <person name="Dupont J."/>
            <person name="Gouzy J."/>
            <person name="Branca A."/>
            <person name="Abraham A.L."/>
            <person name="Ceppi M."/>
            <person name="Conseiller E."/>
            <person name="Debuchy R."/>
            <person name="Malagnac F."/>
            <person name="Goarin A."/>
            <person name="Silar P."/>
            <person name="Lacoste S."/>
            <person name="Sallet E."/>
            <person name="Bensimon A."/>
            <person name="Giraud T."/>
            <person name="Brygoo Y."/>
        </authorList>
    </citation>
    <scope>NUCLEOTIDE SEQUENCE [LARGE SCALE GENOMIC DNA]</scope>
    <source>
        <strain evidence="2">FM 013</strain>
    </source>
</reference>
<organism evidence="1 2">
    <name type="scientific">Penicillium camemberti (strain FM 013)</name>
    <dbReference type="NCBI Taxonomy" id="1429867"/>
    <lineage>
        <taxon>Eukaryota</taxon>
        <taxon>Fungi</taxon>
        <taxon>Dikarya</taxon>
        <taxon>Ascomycota</taxon>
        <taxon>Pezizomycotina</taxon>
        <taxon>Eurotiomycetes</taxon>
        <taxon>Eurotiomycetidae</taxon>
        <taxon>Eurotiales</taxon>
        <taxon>Aspergillaceae</taxon>
        <taxon>Penicillium</taxon>
    </lineage>
</organism>
<dbReference type="AlphaFoldDB" id="A0A0G4P378"/>